<sequence>MDTILDYVRNETRSFEEFPFNDADALVFALLTYDRIPDQVPSLASIEQRYGTLRARLRAFRLRHPLQSVRTLRRPPFHGLPMEEVQKDVVVWERRHPDIVQGTTGFVSAELCHDFYQGAANNPRYAQILVNAKEEIFSEDQQTQFAVETFLLPNNTIIISFRGTDDSFVGWREDFNMAYQYPVPAQRTACEYVERVAKLWPQYRIVITGHSKGGNLAVYAGMNVRDDVKDRIERVYSMDGPGFPRNVVDSYEYSTIVDRVVKIVPESSIIGMIMLDPPSERIVVVKSDASGIEQHSAFTWLMDGDRFETVPELSETSQVFNTSLNEWLMGMSQRQREKSVNALFRVLEASGRNSVSALVESPLLSLPRLFGTYVGLDSDEREYLNQAAMLVASALRSRPSAHTESEHTIDPDTLEEAVEDAVVDKAKDEAAHADGSDEPSESGKTGAAGQTGEASQNPTE</sequence>
<gene>
    <name evidence="2" type="ORF">BMAGN_0133</name>
</gene>
<accession>A0A087BAY4</accession>
<dbReference type="InterPro" id="IPR024499">
    <property type="entry name" value="Mbeg1-like"/>
</dbReference>
<dbReference type="Pfam" id="PF11187">
    <property type="entry name" value="Mbeg1-like"/>
    <property type="match status" value="1"/>
</dbReference>
<evidence type="ECO:0000313" key="3">
    <source>
        <dbReference type="Proteomes" id="UP000029052"/>
    </source>
</evidence>
<dbReference type="CDD" id="cd00741">
    <property type="entry name" value="Lipase"/>
    <property type="match status" value="1"/>
</dbReference>
<dbReference type="Proteomes" id="UP000029052">
    <property type="component" value="Unassembled WGS sequence"/>
</dbReference>
<feature type="compositionally biased region" description="Acidic residues" evidence="1">
    <location>
        <begin position="412"/>
        <end position="421"/>
    </location>
</feature>
<evidence type="ECO:0000313" key="2">
    <source>
        <dbReference type="EMBL" id="KFI68184.1"/>
    </source>
</evidence>
<dbReference type="Gene3D" id="3.40.50.1820">
    <property type="entry name" value="alpha/beta hydrolase"/>
    <property type="match status" value="1"/>
</dbReference>
<keyword evidence="3" id="KW-1185">Reference proteome</keyword>
<name>A0A087BAY4_9BIFI</name>
<comment type="caution">
    <text evidence="2">The sequence shown here is derived from an EMBL/GenBank/DDBJ whole genome shotgun (WGS) entry which is preliminary data.</text>
</comment>
<dbReference type="InterPro" id="IPR029058">
    <property type="entry name" value="AB_hydrolase_fold"/>
</dbReference>
<dbReference type="SUPFAM" id="SSF53474">
    <property type="entry name" value="alpha/beta-Hydrolases"/>
    <property type="match status" value="1"/>
</dbReference>
<organism evidence="2 3">
    <name type="scientific">Bifidobacterium magnum</name>
    <dbReference type="NCBI Taxonomy" id="1692"/>
    <lineage>
        <taxon>Bacteria</taxon>
        <taxon>Bacillati</taxon>
        <taxon>Actinomycetota</taxon>
        <taxon>Actinomycetes</taxon>
        <taxon>Bifidobacteriales</taxon>
        <taxon>Bifidobacteriaceae</taxon>
        <taxon>Bifidobacterium</taxon>
    </lineage>
</organism>
<evidence type="ECO:0000256" key="1">
    <source>
        <dbReference type="SAM" id="MobiDB-lite"/>
    </source>
</evidence>
<protein>
    <recommendedName>
        <fullName evidence="4">DUF2974 domain-containing protein</fullName>
    </recommendedName>
</protein>
<proteinExistence type="predicted"/>
<dbReference type="STRING" id="1692.BMAGN_0133"/>
<evidence type="ECO:0008006" key="4">
    <source>
        <dbReference type="Google" id="ProtNLM"/>
    </source>
</evidence>
<dbReference type="AlphaFoldDB" id="A0A087BAY4"/>
<dbReference type="RefSeq" id="WP_022859943.1">
    <property type="nucleotide sequence ID" value="NZ_JGZB01000004.1"/>
</dbReference>
<reference evidence="2 3" key="1">
    <citation type="submission" date="2014-03" db="EMBL/GenBank/DDBJ databases">
        <title>Genomics of Bifidobacteria.</title>
        <authorList>
            <person name="Ventura M."/>
            <person name="Milani C."/>
            <person name="Lugli G.A."/>
        </authorList>
    </citation>
    <scope>NUCLEOTIDE SEQUENCE [LARGE SCALE GENOMIC DNA]</scope>
    <source>
        <strain evidence="2 3">LMG 11591</strain>
    </source>
</reference>
<dbReference type="EMBL" id="JGZB01000004">
    <property type="protein sequence ID" value="KFI68184.1"/>
    <property type="molecule type" value="Genomic_DNA"/>
</dbReference>
<feature type="compositionally biased region" description="Basic and acidic residues" evidence="1">
    <location>
        <begin position="422"/>
        <end position="435"/>
    </location>
</feature>
<feature type="compositionally biased region" description="Basic and acidic residues" evidence="1">
    <location>
        <begin position="401"/>
        <end position="410"/>
    </location>
</feature>
<dbReference type="eggNOG" id="COG1073">
    <property type="taxonomic scope" value="Bacteria"/>
</dbReference>
<feature type="region of interest" description="Disordered" evidence="1">
    <location>
        <begin position="397"/>
        <end position="460"/>
    </location>
</feature>